<keyword evidence="3" id="KW-1185">Reference proteome</keyword>
<dbReference type="AlphaFoldDB" id="A0A6I0F7H3"/>
<protein>
    <submittedName>
        <fullName evidence="2">HD domain-containing protein</fullName>
    </submittedName>
</protein>
<dbReference type="InterPro" id="IPR003607">
    <property type="entry name" value="HD/PDEase_dom"/>
</dbReference>
<organism evidence="2 3">
    <name type="scientific">Heliorestis acidaminivorans</name>
    <dbReference type="NCBI Taxonomy" id="553427"/>
    <lineage>
        <taxon>Bacteria</taxon>
        <taxon>Bacillati</taxon>
        <taxon>Bacillota</taxon>
        <taxon>Clostridia</taxon>
        <taxon>Eubacteriales</taxon>
        <taxon>Heliobacteriaceae</taxon>
        <taxon>Heliorestis</taxon>
    </lineage>
</organism>
<dbReference type="SUPFAM" id="SSF109604">
    <property type="entry name" value="HD-domain/PDEase-like"/>
    <property type="match status" value="1"/>
</dbReference>
<reference evidence="2 3" key="1">
    <citation type="submission" date="2019-10" db="EMBL/GenBank/DDBJ databases">
        <title>Whole-genome sequence of the extremophile Heliorestis acidaminivorans DSM 24790.</title>
        <authorList>
            <person name="Kyndt J.A."/>
            <person name="Meyer T.E."/>
        </authorList>
    </citation>
    <scope>NUCLEOTIDE SEQUENCE [LARGE SCALE GENOMIC DNA]</scope>
    <source>
        <strain evidence="2 3">DSM 24790</strain>
    </source>
</reference>
<dbReference type="PANTHER" id="PTHR43155">
    <property type="entry name" value="CYCLIC DI-GMP PHOSPHODIESTERASE PA4108-RELATED"/>
    <property type="match status" value="1"/>
</dbReference>
<dbReference type="EMBL" id="WBXO01000003">
    <property type="protein sequence ID" value="KAB2953343.1"/>
    <property type="molecule type" value="Genomic_DNA"/>
</dbReference>
<dbReference type="Proteomes" id="UP000468766">
    <property type="component" value="Unassembled WGS sequence"/>
</dbReference>
<comment type="caution">
    <text evidence="2">The sequence shown here is derived from an EMBL/GenBank/DDBJ whole genome shotgun (WGS) entry which is preliminary data.</text>
</comment>
<dbReference type="Gene3D" id="1.10.3210.10">
    <property type="entry name" value="Hypothetical protein af1432"/>
    <property type="match status" value="1"/>
</dbReference>
<dbReference type="OrthoDB" id="9804747at2"/>
<gene>
    <name evidence="2" type="ORF">F9B85_05370</name>
</gene>
<sequence length="213" mass="24563">MSKVLITDRQYKAIVEQTHQLLAALHAHHAPTYYHSLQVGKVTQAFLRYLEWSPQEIILGTTAALLHDIGKLRVDKELWSKEQGITILEYIQMDAHPVHSQNILMEGAVFPPLIIEAVVQHHERPDGTGYPNKLKGTEISVLAKIISIVSDYLALQEVRPGQPMRNAFQVMTHMDEHKEHYDQEIFEQWQEYLRLSRGTLQHNKKTMQRTISA</sequence>
<dbReference type="PROSITE" id="PS51832">
    <property type="entry name" value="HD_GYP"/>
    <property type="match status" value="1"/>
</dbReference>
<accession>A0A6I0F7H3</accession>
<proteinExistence type="predicted"/>
<dbReference type="InterPro" id="IPR037522">
    <property type="entry name" value="HD_GYP_dom"/>
</dbReference>
<dbReference type="PANTHER" id="PTHR43155:SF2">
    <property type="entry name" value="CYCLIC DI-GMP PHOSPHODIESTERASE PA4108"/>
    <property type="match status" value="1"/>
</dbReference>
<dbReference type="RefSeq" id="WP_151619304.1">
    <property type="nucleotide sequence ID" value="NZ_WBXO01000003.1"/>
</dbReference>
<dbReference type="Pfam" id="PF13487">
    <property type="entry name" value="HD_5"/>
    <property type="match status" value="1"/>
</dbReference>
<evidence type="ECO:0000313" key="2">
    <source>
        <dbReference type="EMBL" id="KAB2953343.1"/>
    </source>
</evidence>
<feature type="domain" description="HD-GYP" evidence="1">
    <location>
        <begin position="10"/>
        <end position="205"/>
    </location>
</feature>
<evidence type="ECO:0000259" key="1">
    <source>
        <dbReference type="PROSITE" id="PS51832"/>
    </source>
</evidence>
<name>A0A6I0F7H3_9FIRM</name>
<dbReference type="SMART" id="SM00471">
    <property type="entry name" value="HDc"/>
    <property type="match status" value="1"/>
</dbReference>
<evidence type="ECO:0000313" key="3">
    <source>
        <dbReference type="Proteomes" id="UP000468766"/>
    </source>
</evidence>
<dbReference type="CDD" id="cd00077">
    <property type="entry name" value="HDc"/>
    <property type="match status" value="1"/>
</dbReference>